<proteinExistence type="predicted"/>
<evidence type="ECO:0000313" key="1">
    <source>
        <dbReference type="EMBL" id="KAJ8615287.1"/>
    </source>
</evidence>
<organism evidence="1 2">
    <name type="scientific">Persea americana</name>
    <name type="common">Avocado</name>
    <dbReference type="NCBI Taxonomy" id="3435"/>
    <lineage>
        <taxon>Eukaryota</taxon>
        <taxon>Viridiplantae</taxon>
        <taxon>Streptophyta</taxon>
        <taxon>Embryophyta</taxon>
        <taxon>Tracheophyta</taxon>
        <taxon>Spermatophyta</taxon>
        <taxon>Magnoliopsida</taxon>
        <taxon>Magnoliidae</taxon>
        <taxon>Laurales</taxon>
        <taxon>Lauraceae</taxon>
        <taxon>Persea</taxon>
    </lineage>
</organism>
<accession>A0ACC2K2W4</accession>
<dbReference type="Proteomes" id="UP001234297">
    <property type="component" value="Chromosome 12"/>
</dbReference>
<dbReference type="EMBL" id="CM056820">
    <property type="protein sequence ID" value="KAJ8615287.1"/>
    <property type="molecule type" value="Genomic_DNA"/>
</dbReference>
<name>A0ACC2K2W4_PERAE</name>
<keyword evidence="2" id="KW-1185">Reference proteome</keyword>
<feature type="non-terminal residue" evidence="1">
    <location>
        <position position="1"/>
    </location>
</feature>
<evidence type="ECO:0000313" key="2">
    <source>
        <dbReference type="Proteomes" id="UP001234297"/>
    </source>
</evidence>
<reference evidence="1 2" key="1">
    <citation type="journal article" date="2022" name="Hortic Res">
        <title>A haplotype resolved chromosomal level avocado genome allows analysis of novel avocado genes.</title>
        <authorList>
            <person name="Nath O."/>
            <person name="Fletcher S.J."/>
            <person name="Hayward A."/>
            <person name="Shaw L.M."/>
            <person name="Masouleh A.K."/>
            <person name="Furtado A."/>
            <person name="Henry R.J."/>
            <person name="Mitter N."/>
        </authorList>
    </citation>
    <scope>NUCLEOTIDE SEQUENCE [LARGE SCALE GENOMIC DNA]</scope>
    <source>
        <strain evidence="2">cv. Hass</strain>
    </source>
</reference>
<sequence>SGGIVLLEKIIENPLEASFAGEENREPALPPSSSRCPSSLIPLPFFPFPLPLFSDRDPIPSFPKLSKKGF</sequence>
<comment type="caution">
    <text evidence="1">The sequence shown here is derived from an EMBL/GenBank/DDBJ whole genome shotgun (WGS) entry which is preliminary data.</text>
</comment>
<protein>
    <submittedName>
        <fullName evidence="1">Uncharacterized protein</fullName>
    </submittedName>
</protein>
<gene>
    <name evidence="1" type="ORF">MRB53_034659</name>
</gene>